<organism evidence="2 3">
    <name type="scientific">Spirosoma pollinicola</name>
    <dbReference type="NCBI Taxonomy" id="2057025"/>
    <lineage>
        <taxon>Bacteria</taxon>
        <taxon>Pseudomonadati</taxon>
        <taxon>Bacteroidota</taxon>
        <taxon>Cytophagia</taxon>
        <taxon>Cytophagales</taxon>
        <taxon>Cytophagaceae</taxon>
        <taxon>Spirosoma</taxon>
    </lineage>
</organism>
<evidence type="ECO:0000313" key="3">
    <source>
        <dbReference type="Proteomes" id="UP000232883"/>
    </source>
</evidence>
<sequence>MKFDLNINQRAILEHGFDLDLVDGAIIDFCLNFSASCRSWVDEGVTYYWFQHENICKQLPILRIKPDTMYRRMKALCEKEFLKAHPKNKQHNQSWYALCPNSYLIESAIGKKSDGTDSDPMGSPKGAQTSGFKSEPSEKNPEAIGSESDGASENNPMYKNIIEEENKLNSNKGAESEILEVEVEEVVADAKKNTPNPSFRSPPSPDLSPADFAELERFTQKLQQHSRLLFKLSSHLNLKGEFAQTWIQCFVLEQWTADELSKKNDAELILHCQRWIGKKLQAQQDREQQSGVNHAGRSKKGHQQSGTQTGTGIDELAEKYFGT</sequence>
<evidence type="ECO:0000256" key="1">
    <source>
        <dbReference type="SAM" id="MobiDB-lite"/>
    </source>
</evidence>
<reference evidence="2 3" key="1">
    <citation type="submission" date="2017-11" db="EMBL/GenBank/DDBJ databases">
        <title>Taxonomic description and genome sequences of Spirosoma HA7 sp. nov., isolated from pollen microhabitat of Corylus avellana.</title>
        <authorList>
            <person name="Ambika Manirajan B."/>
            <person name="Suarez C."/>
            <person name="Ratering S."/>
            <person name="Geissler-Plaum R."/>
            <person name="Cardinale M."/>
            <person name="Sylvia S."/>
        </authorList>
    </citation>
    <scope>NUCLEOTIDE SEQUENCE [LARGE SCALE GENOMIC DNA]</scope>
    <source>
        <strain evidence="2 3">HA7</strain>
    </source>
</reference>
<feature type="compositionally biased region" description="Low complexity" evidence="1">
    <location>
        <begin position="303"/>
        <end position="312"/>
    </location>
</feature>
<name>A0A2K8YTM6_9BACT</name>
<dbReference type="AlphaFoldDB" id="A0A2K8YTM6"/>
<dbReference type="Proteomes" id="UP000232883">
    <property type="component" value="Chromosome"/>
</dbReference>
<feature type="region of interest" description="Disordered" evidence="1">
    <location>
        <begin position="110"/>
        <end position="155"/>
    </location>
</feature>
<dbReference type="OrthoDB" id="1258529at2"/>
<evidence type="ECO:0000313" key="2">
    <source>
        <dbReference type="EMBL" id="AUD00973.1"/>
    </source>
</evidence>
<keyword evidence="3" id="KW-1185">Reference proteome</keyword>
<gene>
    <name evidence="2" type="ORF">CWM47_03550</name>
</gene>
<dbReference type="EMBL" id="CP025096">
    <property type="protein sequence ID" value="AUD00973.1"/>
    <property type="molecule type" value="Genomic_DNA"/>
</dbReference>
<accession>A0A2K8YTM6</accession>
<proteinExistence type="predicted"/>
<feature type="region of interest" description="Disordered" evidence="1">
    <location>
        <begin position="283"/>
        <end position="314"/>
    </location>
</feature>
<dbReference type="KEGG" id="spir:CWM47_03550"/>
<protein>
    <submittedName>
        <fullName evidence="2">Uncharacterized protein</fullName>
    </submittedName>
</protein>